<dbReference type="Gene3D" id="3.40.50.10810">
    <property type="entry name" value="Tandem AAA-ATPase domain"/>
    <property type="match status" value="1"/>
</dbReference>
<evidence type="ECO:0000256" key="1">
    <source>
        <dbReference type="ARBA" id="ARBA00022801"/>
    </source>
</evidence>
<keyword evidence="1" id="KW-0378">Hydrolase</keyword>
<accession>A0ABN5GSZ5</accession>
<gene>
    <name evidence="4" type="ORF">PhaeoP66_03250</name>
</gene>
<name>A0ABN5GSZ5_9RHOB</name>
<evidence type="ECO:0000313" key="5">
    <source>
        <dbReference type="Proteomes" id="UP000236536"/>
    </source>
</evidence>
<protein>
    <submittedName>
        <fullName evidence="4">Uncharacterized protein</fullName>
    </submittedName>
</protein>
<dbReference type="PROSITE" id="PS51192">
    <property type="entry name" value="HELICASE_ATP_BIND_1"/>
    <property type="match status" value="1"/>
</dbReference>
<dbReference type="PROSITE" id="PS51194">
    <property type="entry name" value="HELICASE_CTER"/>
    <property type="match status" value="1"/>
</dbReference>
<dbReference type="CDD" id="cd18793">
    <property type="entry name" value="SF2_C_SNF"/>
    <property type="match status" value="1"/>
</dbReference>
<dbReference type="InterPro" id="IPR049730">
    <property type="entry name" value="SNF2/RAD54-like_C"/>
</dbReference>
<dbReference type="InterPro" id="IPR027417">
    <property type="entry name" value="P-loop_NTPase"/>
</dbReference>
<dbReference type="InterPro" id="IPR001650">
    <property type="entry name" value="Helicase_C-like"/>
</dbReference>
<dbReference type="Pfam" id="PF00176">
    <property type="entry name" value="SNF2-rel_dom"/>
    <property type="match status" value="1"/>
</dbReference>
<evidence type="ECO:0000259" key="2">
    <source>
        <dbReference type="PROSITE" id="PS51192"/>
    </source>
</evidence>
<evidence type="ECO:0000313" key="4">
    <source>
        <dbReference type="EMBL" id="AUQ95992.1"/>
    </source>
</evidence>
<dbReference type="PANTHER" id="PTHR45766">
    <property type="entry name" value="DNA ANNEALING HELICASE AND ENDONUCLEASE ZRANB3 FAMILY MEMBER"/>
    <property type="match status" value="1"/>
</dbReference>
<dbReference type="InterPro" id="IPR038718">
    <property type="entry name" value="SNF2-like_sf"/>
</dbReference>
<keyword evidence="5" id="KW-1185">Reference proteome</keyword>
<dbReference type="SUPFAM" id="SSF52540">
    <property type="entry name" value="P-loop containing nucleoside triphosphate hydrolases"/>
    <property type="match status" value="2"/>
</dbReference>
<dbReference type="Gene3D" id="3.40.50.300">
    <property type="entry name" value="P-loop containing nucleotide triphosphate hydrolases"/>
    <property type="match status" value="1"/>
</dbReference>
<proteinExistence type="predicted"/>
<dbReference type="PANTHER" id="PTHR45766:SF6">
    <property type="entry name" value="SWI_SNF-RELATED MATRIX-ASSOCIATED ACTIN-DEPENDENT REGULATOR OF CHROMATIN SUBFAMILY A-LIKE PROTEIN 1"/>
    <property type="match status" value="1"/>
</dbReference>
<evidence type="ECO:0000259" key="3">
    <source>
        <dbReference type="PROSITE" id="PS51194"/>
    </source>
</evidence>
<reference evidence="4 5" key="2">
    <citation type="journal article" date="2017" name="Int. J. Syst. Evol. Microbiol.">
        <title>Adaptation of Surface-Associated Bacteria to the Open Ocean: A Genomically Distinct Subpopulation of Phaeobacter gallaeciensis Colonizes Pacific Mesozooplankton.</title>
        <authorList>
            <person name="Freese H.M."/>
            <person name="Methner A."/>
            <person name="Overmann J."/>
        </authorList>
    </citation>
    <scope>NUCLEOTIDE SEQUENCE [LARGE SCALE GENOMIC DNA]</scope>
    <source>
        <strain evidence="4 5">P66</strain>
    </source>
</reference>
<sequence length="444" mass="48936">MKPFPHQIEGARFLSKRDFAFLADAPRVGKTGAAIMATDISLARSVLVVTTASGRPVWRKGFADWTAFDRNVQIVTPKEKLADATDVAITGWPNVANPKLLFQLLARRWSVVILDESHYGKSFDAKRTCAVFGEMDTSGLLDPTRAIAGAGDRLWCLSGTPMPNSPLDLFPVLRFGAPDRIDPYLTEEDFLNQFCKWRPKKIGNGPYARTVRVIMEGKNLDDLRQRIDGLMLRRTQQDVGITAPIYDTLPLIVPAKARKEAEKTADLEKILAAIDADNTTSLDMHLGPLRRLTGGIKARAIVDLVKEELGNDLDKIVLAFWHRDVADILIEGLEKFGVTGIDGSTPTNAREANVEAFSTPDGPRVFLAQIQAAGEAIDLSAAAEMIFVEMSSVPKDGSQMALRITNHNQKQRPRVRVATIAGSIDEPIQNALLRKMKTINEVMK</sequence>
<dbReference type="Proteomes" id="UP000236536">
    <property type="component" value="Chromosome"/>
</dbReference>
<dbReference type="Pfam" id="PF00271">
    <property type="entry name" value="Helicase_C"/>
    <property type="match status" value="1"/>
</dbReference>
<reference evidence="4 5" key="1">
    <citation type="journal article" date="2017" name="Genome Biol. Evol.">
        <title>Trajectories and Drivers of Genome Evolution in Surface-Associated Marine Phaeobacter.</title>
        <authorList>
            <person name="Freese H.M."/>
            <person name="Sikorski J."/>
            <person name="Bunk B."/>
            <person name="Scheuner C."/>
            <person name="Meier-Kolthoff J.P."/>
            <person name="Sproer C."/>
            <person name="Gram L."/>
            <person name="Overmann J."/>
        </authorList>
    </citation>
    <scope>NUCLEOTIDE SEQUENCE [LARGE SCALE GENOMIC DNA]</scope>
    <source>
        <strain evidence="4 5">P66</strain>
    </source>
</reference>
<dbReference type="InterPro" id="IPR000330">
    <property type="entry name" value="SNF2_N"/>
</dbReference>
<dbReference type="RefSeq" id="WP_102875005.1">
    <property type="nucleotide sequence ID" value="NZ_CP010705.1"/>
</dbReference>
<dbReference type="InterPro" id="IPR014001">
    <property type="entry name" value="Helicase_ATP-bd"/>
</dbReference>
<organism evidence="4 5">
    <name type="scientific">Phaeobacter inhibens</name>
    <dbReference type="NCBI Taxonomy" id="221822"/>
    <lineage>
        <taxon>Bacteria</taxon>
        <taxon>Pseudomonadati</taxon>
        <taxon>Pseudomonadota</taxon>
        <taxon>Alphaproteobacteria</taxon>
        <taxon>Rhodobacterales</taxon>
        <taxon>Roseobacteraceae</taxon>
        <taxon>Phaeobacter</taxon>
    </lineage>
</organism>
<dbReference type="EMBL" id="CP010705">
    <property type="protein sequence ID" value="AUQ95992.1"/>
    <property type="molecule type" value="Genomic_DNA"/>
</dbReference>
<feature type="domain" description="Helicase C-terminal" evidence="3">
    <location>
        <begin position="297"/>
        <end position="444"/>
    </location>
</feature>
<feature type="domain" description="Helicase ATP-binding" evidence="2">
    <location>
        <begin position="11"/>
        <end position="179"/>
    </location>
</feature>